<dbReference type="Gene3D" id="3.40.50.2000">
    <property type="entry name" value="Glycogen Phosphorylase B"/>
    <property type="match status" value="2"/>
</dbReference>
<dbReference type="PANTHER" id="PTHR12526">
    <property type="entry name" value="GLYCOSYLTRANSFERASE"/>
    <property type="match status" value="1"/>
</dbReference>
<dbReference type="InterPro" id="IPR028098">
    <property type="entry name" value="Glyco_trans_4-like_N"/>
</dbReference>
<accession>A0A9X2CZW0</accession>
<evidence type="ECO:0000313" key="2">
    <source>
        <dbReference type="EMBL" id="MCL9683550.1"/>
    </source>
</evidence>
<dbReference type="EMBL" id="JAJKBJ010000004">
    <property type="protein sequence ID" value="MCL9683550.1"/>
    <property type="molecule type" value="Genomic_DNA"/>
</dbReference>
<dbReference type="SUPFAM" id="SSF53756">
    <property type="entry name" value="UDP-Glycosyltransferase/glycogen phosphorylase"/>
    <property type="match status" value="1"/>
</dbReference>
<keyword evidence="3" id="KW-1185">Reference proteome</keyword>
<keyword evidence="2" id="KW-0328">Glycosyltransferase</keyword>
<dbReference type="Pfam" id="PF13439">
    <property type="entry name" value="Glyco_transf_4"/>
    <property type="match status" value="1"/>
</dbReference>
<dbReference type="PANTHER" id="PTHR12526:SF630">
    <property type="entry name" value="GLYCOSYLTRANSFERASE"/>
    <property type="match status" value="1"/>
</dbReference>
<dbReference type="Pfam" id="PF13692">
    <property type="entry name" value="Glyco_trans_1_4"/>
    <property type="match status" value="1"/>
</dbReference>
<sequence length="431" mass="49104">MRVLVITHSYSPVNDPRAFRWGAICEYWAQSGIIVDVVCSAANATLPQFEQLNRVNVYRVSDPSQRFRSNEGGSNDEKKSNPLSWRIKTKQLIHSLVKKTIVMVRWPDHAWLWIPKAYKRTAHLLETHHYDGIFSVAVPFSSHIVAMLLGRKRKGIEWVCDYGDPFSFLKELPMNNTRLYKRINKFIENKLINASQKISVTTPETLNEYVSYLGVPKKWLHVIPPVVGNNYIDESIYTNSNSLGKESINLIFAGTLYTKIRNPKYLLELVSKLRAKLVPRQLKLHFYGRIGDCQSEFDPYIDAINDWIFLHGIVNKDDMLNVYKNADILVNIGNTTAYQVPSKVIEYMSTGLPILNIASVDRDSSVSMLEDYPCAFSLFQNAGISDTTLDEICTFINNSSQVAKSTVNKIMAQYQLPEVANAYIDLFSRGS</sequence>
<feature type="domain" description="Glycosyltransferase subfamily 4-like N-terminal" evidence="1">
    <location>
        <begin position="75"/>
        <end position="227"/>
    </location>
</feature>
<dbReference type="GO" id="GO:0016757">
    <property type="term" value="F:glycosyltransferase activity"/>
    <property type="evidence" value="ECO:0007669"/>
    <property type="project" value="UniProtKB-KW"/>
</dbReference>
<protein>
    <submittedName>
        <fullName evidence="2">Glycosyltransferase</fullName>
        <ecNumber evidence="2">2.4.-.-</ecNumber>
    </submittedName>
</protein>
<keyword evidence="2" id="KW-0808">Transferase</keyword>
<reference evidence="2" key="1">
    <citation type="submission" date="2021-11" db="EMBL/GenBank/DDBJ databases">
        <title>Legionella maioricencis sp. nov., a new species isolated from hot water samples in Mallorca.</title>
        <authorList>
            <person name="Crespi S."/>
            <person name="Drasar V."/>
            <person name="Salva-Serra F."/>
            <person name="Jaen-Luchoro D."/>
            <person name="Pineiro-Iglesias B."/>
            <person name="Aliaga F."/>
            <person name="Fernandez-Juarez V."/>
            <person name="Coll G."/>
            <person name="Moore E.R.B."/>
            <person name="Bennasar-Figueras A."/>
        </authorList>
    </citation>
    <scope>NUCLEOTIDE SEQUENCE</scope>
    <source>
        <strain evidence="2">HCPI-6</strain>
    </source>
</reference>
<dbReference type="RefSeq" id="WP_250421055.1">
    <property type="nucleotide sequence ID" value="NZ_JAJKBJ010000004.1"/>
</dbReference>
<comment type="caution">
    <text evidence="2">The sequence shown here is derived from an EMBL/GenBank/DDBJ whole genome shotgun (WGS) entry which is preliminary data.</text>
</comment>
<dbReference type="Proteomes" id="UP001139721">
    <property type="component" value="Unassembled WGS sequence"/>
</dbReference>
<proteinExistence type="predicted"/>
<organism evidence="2 3">
    <name type="scientific">Legionella maioricensis</name>
    <dbReference type="NCBI Taxonomy" id="2896528"/>
    <lineage>
        <taxon>Bacteria</taxon>
        <taxon>Pseudomonadati</taxon>
        <taxon>Pseudomonadota</taxon>
        <taxon>Gammaproteobacteria</taxon>
        <taxon>Legionellales</taxon>
        <taxon>Legionellaceae</taxon>
        <taxon>Legionella</taxon>
    </lineage>
</organism>
<dbReference type="AlphaFoldDB" id="A0A9X2CZW0"/>
<evidence type="ECO:0000313" key="3">
    <source>
        <dbReference type="Proteomes" id="UP001139721"/>
    </source>
</evidence>
<dbReference type="EC" id="2.4.-.-" evidence="2"/>
<name>A0A9X2CZW0_9GAMM</name>
<evidence type="ECO:0000259" key="1">
    <source>
        <dbReference type="Pfam" id="PF13439"/>
    </source>
</evidence>
<gene>
    <name evidence="2" type="ORF">LOX96_05560</name>
</gene>